<dbReference type="InterPro" id="IPR018568">
    <property type="entry name" value="DUF2019"/>
</dbReference>
<accession>A0A4R3M022</accession>
<dbReference type="EMBL" id="SMAI01000007">
    <property type="protein sequence ID" value="TCT04407.1"/>
    <property type="molecule type" value="Genomic_DNA"/>
</dbReference>
<name>A0A4R3M022_9HYPH</name>
<dbReference type="Pfam" id="PF09450">
    <property type="entry name" value="DUF2019"/>
    <property type="match status" value="1"/>
</dbReference>
<dbReference type="Gene3D" id="1.25.40.70">
    <property type="entry name" value="Phosphatidylinositol 3-kinase, accessory domain (PIK)"/>
    <property type="match status" value="1"/>
</dbReference>
<dbReference type="InterPro" id="IPR016024">
    <property type="entry name" value="ARM-type_fold"/>
</dbReference>
<dbReference type="Proteomes" id="UP000294664">
    <property type="component" value="Unassembled WGS sequence"/>
</dbReference>
<sequence length="125" mass="13973">MKTKSLSDMTEDEIVHNFMTLAALQKEASEKDKFATYRRLYNQVVDLANELKNRPGDRRGDLLPLLAHDNVQVRLMAANETLAVAPEAACRTLQEIKDSNWFPFAADAGTTLSAFKSGVYPRPDS</sequence>
<dbReference type="InterPro" id="IPR042236">
    <property type="entry name" value="PI3K_accessory_sf"/>
</dbReference>
<dbReference type="SUPFAM" id="SSF48371">
    <property type="entry name" value="ARM repeat"/>
    <property type="match status" value="1"/>
</dbReference>
<evidence type="ECO:0000313" key="3">
    <source>
        <dbReference type="Proteomes" id="UP000294664"/>
    </source>
</evidence>
<organism evidence="2 3">
    <name type="scientific">Aquabacter spiritensis</name>
    <dbReference type="NCBI Taxonomy" id="933073"/>
    <lineage>
        <taxon>Bacteria</taxon>
        <taxon>Pseudomonadati</taxon>
        <taxon>Pseudomonadota</taxon>
        <taxon>Alphaproteobacteria</taxon>
        <taxon>Hyphomicrobiales</taxon>
        <taxon>Xanthobacteraceae</taxon>
        <taxon>Aquabacter</taxon>
    </lineage>
</organism>
<dbReference type="RefSeq" id="WP_132032022.1">
    <property type="nucleotide sequence ID" value="NZ_SMAI01000007.1"/>
</dbReference>
<proteinExistence type="predicted"/>
<protein>
    <submittedName>
        <fullName evidence="2">Uncharacterized protein DUF2019</fullName>
    </submittedName>
</protein>
<reference evidence="2 3" key="1">
    <citation type="submission" date="2019-03" db="EMBL/GenBank/DDBJ databases">
        <title>Genomic Encyclopedia of Type Strains, Phase IV (KMG-IV): sequencing the most valuable type-strain genomes for metagenomic binning, comparative biology and taxonomic classification.</title>
        <authorList>
            <person name="Goeker M."/>
        </authorList>
    </citation>
    <scope>NUCLEOTIDE SEQUENCE [LARGE SCALE GENOMIC DNA]</scope>
    <source>
        <strain evidence="2 3">DSM 9035</strain>
    </source>
</reference>
<dbReference type="OrthoDB" id="7963325at2"/>
<keyword evidence="3" id="KW-1185">Reference proteome</keyword>
<evidence type="ECO:0000313" key="2">
    <source>
        <dbReference type="EMBL" id="TCT04407.1"/>
    </source>
</evidence>
<dbReference type="AlphaFoldDB" id="A0A4R3M022"/>
<evidence type="ECO:0000259" key="1">
    <source>
        <dbReference type="Pfam" id="PF09450"/>
    </source>
</evidence>
<gene>
    <name evidence="2" type="ORF">EDC64_107225</name>
</gene>
<comment type="caution">
    <text evidence="2">The sequence shown here is derived from an EMBL/GenBank/DDBJ whole genome shotgun (WGS) entry which is preliminary data.</text>
</comment>
<feature type="domain" description="DUF2019" evidence="1">
    <location>
        <begin position="12"/>
        <end position="114"/>
    </location>
</feature>